<evidence type="ECO:0000256" key="1">
    <source>
        <dbReference type="ARBA" id="ARBA00004571"/>
    </source>
</evidence>
<comment type="similarity">
    <text evidence="8 9">Belongs to the TonB-dependent receptor family.</text>
</comment>
<sequence length="794" mass="88252">MKTMRKVALRTLLMSCLSLPGVAYAQDAQPAQEEESLEDIVITGEIQYRNRTDTVAPELVYDQQFFEQFEPLSVGDQLSRVPGVAFTSDIGERDAPQMRGLGEGFTQVLVNGRPIPGAGNDRTVFVDRIPAEIIDRIEIVRSPSADIDSQGIGGTINIILKDGMSLPPGIIARVGAVYDTDNEELNGLGALSFSGRTEDRTMAWSGTFDYQNRYNVKVLDQQLFDDTSPGFDPTRDGRNLFDPDGFDPTVPSTNAVEHEDQIDTRDSTDLSFNGDLTFALAPEHQLRFDAFVLNTERDETEEGTLYVRSDDIGDGGDDDGDVSDEVWNLDEIASQAQHIEQQSFGVSALYEGQFGPNWSFESQARYANFTEDNVETSFEDDPPEPVEQVVIDSDDTEMSVDGELTFDSEAFAQSLGMAGFSLEFGVALKQKSRDYNQQEFEDDNGDGDFDDPDDNITPDSGLFEYQEDRFDAWVMAEMELTPALTVQLGVRSENTETEANVIGGASGTSSEDQLNPSMHVQWEPWEDGQFRVSYARTVRRPSLDQVVPFANSDSPEDDDETFGNPNLEQETAWGYDIGYEHRIGTRGVIGFNYFHRDVENLISLINTGVSTGVPGAFEYTFENTGDGEVSGWEVDVSTPLSFIGLDETGFFANYTSLDSERTEPLTGLQARFNAQPEYVYNWGVTHNIPTWDMSAGFSYRKQGLSTSVFLGEVERQWYDANLEVFVERRLSDNLVLRLVGNNLLDADSIQAEQNFDGDFASEIIDAQIAGDVDEFEVERENSSPTVLVSLRAVF</sequence>
<keyword evidence="4 8" id="KW-0812">Transmembrane</keyword>
<dbReference type="InterPro" id="IPR012910">
    <property type="entry name" value="Plug_dom"/>
</dbReference>
<keyword evidence="7 8" id="KW-0998">Cell outer membrane</keyword>
<evidence type="ECO:0000256" key="11">
    <source>
        <dbReference type="SAM" id="SignalP"/>
    </source>
</evidence>
<evidence type="ECO:0000259" key="12">
    <source>
        <dbReference type="Pfam" id="PF00593"/>
    </source>
</evidence>
<evidence type="ECO:0000313" key="15">
    <source>
        <dbReference type="Proteomes" id="UP000431269"/>
    </source>
</evidence>
<dbReference type="RefSeq" id="WP_158764537.1">
    <property type="nucleotide sequence ID" value="NZ_CP047045.1"/>
</dbReference>
<evidence type="ECO:0000256" key="8">
    <source>
        <dbReference type="PROSITE-ProRule" id="PRU01360"/>
    </source>
</evidence>
<keyword evidence="11" id="KW-0732">Signal</keyword>
<dbReference type="SUPFAM" id="SSF56935">
    <property type="entry name" value="Porins"/>
    <property type="match status" value="1"/>
</dbReference>
<keyword evidence="6 8" id="KW-0472">Membrane</keyword>
<dbReference type="PROSITE" id="PS52016">
    <property type="entry name" value="TONB_DEPENDENT_REC_3"/>
    <property type="match status" value="1"/>
</dbReference>
<dbReference type="Pfam" id="PF07715">
    <property type="entry name" value="Plug"/>
    <property type="match status" value="1"/>
</dbReference>
<dbReference type="InterPro" id="IPR036942">
    <property type="entry name" value="Beta-barrel_TonB_sf"/>
</dbReference>
<dbReference type="PANTHER" id="PTHR40980:SF4">
    <property type="entry name" value="TONB-DEPENDENT RECEPTOR-LIKE BETA-BARREL DOMAIN-CONTAINING PROTEIN"/>
    <property type="match status" value="1"/>
</dbReference>
<dbReference type="KEGG" id="tsv:DSM104635_00347"/>
<comment type="subcellular location">
    <subcellularLocation>
        <location evidence="1 8">Cell outer membrane</location>
        <topology evidence="1 8">Multi-pass membrane protein</topology>
    </subcellularLocation>
</comment>
<accession>A0A6I6MG09</accession>
<feature type="signal peptide" evidence="11">
    <location>
        <begin position="1"/>
        <end position="25"/>
    </location>
</feature>
<evidence type="ECO:0000256" key="3">
    <source>
        <dbReference type="ARBA" id="ARBA00022452"/>
    </source>
</evidence>
<gene>
    <name evidence="14" type="primary">btuB_1</name>
    <name evidence="14" type="ORF">DSM104635_00347</name>
</gene>
<name>A0A6I6MG09_9CAUL</name>
<dbReference type="EMBL" id="CP047045">
    <property type="protein sequence ID" value="QGZ93535.1"/>
    <property type="molecule type" value="Genomic_DNA"/>
</dbReference>
<dbReference type="InterPro" id="IPR037066">
    <property type="entry name" value="Plug_dom_sf"/>
</dbReference>
<keyword evidence="2 8" id="KW-0813">Transport</keyword>
<protein>
    <submittedName>
        <fullName evidence="14">Outer membrane cobalamin translocator</fullName>
    </submittedName>
</protein>
<feature type="domain" description="TonB-dependent receptor-like beta-barrel" evidence="12">
    <location>
        <begin position="307"/>
        <end position="742"/>
    </location>
</feature>
<feature type="compositionally biased region" description="Acidic residues" evidence="10">
    <location>
        <begin position="439"/>
        <end position="456"/>
    </location>
</feature>
<evidence type="ECO:0000256" key="4">
    <source>
        <dbReference type="ARBA" id="ARBA00022692"/>
    </source>
</evidence>
<dbReference type="InterPro" id="IPR000531">
    <property type="entry name" value="Beta-barrel_TonB"/>
</dbReference>
<reference evidence="15" key="1">
    <citation type="submission" date="2019-12" db="EMBL/GenBank/DDBJ databases">
        <title>Complete genome of Terracaulis silvestris 0127_4.</title>
        <authorList>
            <person name="Vieira S."/>
            <person name="Riedel T."/>
            <person name="Sproer C."/>
            <person name="Pascual J."/>
            <person name="Boedeker C."/>
            <person name="Overmann J."/>
        </authorList>
    </citation>
    <scope>NUCLEOTIDE SEQUENCE [LARGE SCALE GENOMIC DNA]</scope>
    <source>
        <strain evidence="15">0127_4</strain>
    </source>
</reference>
<keyword evidence="3 8" id="KW-1134">Transmembrane beta strand</keyword>
<keyword evidence="15" id="KW-1185">Reference proteome</keyword>
<dbReference type="AlphaFoldDB" id="A0A6I6MG09"/>
<dbReference type="CDD" id="cd01347">
    <property type="entry name" value="ligand_gated_channel"/>
    <property type="match status" value="1"/>
</dbReference>
<proteinExistence type="inferred from homology"/>
<feature type="domain" description="TonB-dependent receptor plug" evidence="13">
    <location>
        <begin position="53"/>
        <end position="155"/>
    </location>
</feature>
<evidence type="ECO:0000256" key="9">
    <source>
        <dbReference type="RuleBase" id="RU003357"/>
    </source>
</evidence>
<dbReference type="Gene3D" id="2.170.130.10">
    <property type="entry name" value="TonB-dependent receptor, plug domain"/>
    <property type="match status" value="1"/>
</dbReference>
<evidence type="ECO:0000256" key="6">
    <source>
        <dbReference type="ARBA" id="ARBA00023136"/>
    </source>
</evidence>
<feature type="chain" id="PRO_5026256461" evidence="11">
    <location>
        <begin position="26"/>
        <end position="794"/>
    </location>
</feature>
<dbReference type="GO" id="GO:0009279">
    <property type="term" value="C:cell outer membrane"/>
    <property type="evidence" value="ECO:0007669"/>
    <property type="project" value="UniProtKB-SubCell"/>
</dbReference>
<dbReference type="PANTHER" id="PTHR40980">
    <property type="entry name" value="PLUG DOMAIN-CONTAINING PROTEIN"/>
    <property type="match status" value="1"/>
</dbReference>
<keyword evidence="5 9" id="KW-0798">TonB box</keyword>
<organism evidence="14 15">
    <name type="scientific">Terricaulis silvestris</name>
    <dbReference type="NCBI Taxonomy" id="2686094"/>
    <lineage>
        <taxon>Bacteria</taxon>
        <taxon>Pseudomonadati</taxon>
        <taxon>Pseudomonadota</taxon>
        <taxon>Alphaproteobacteria</taxon>
        <taxon>Caulobacterales</taxon>
        <taxon>Caulobacteraceae</taxon>
        <taxon>Terricaulis</taxon>
    </lineage>
</organism>
<evidence type="ECO:0000256" key="7">
    <source>
        <dbReference type="ARBA" id="ARBA00023237"/>
    </source>
</evidence>
<evidence type="ECO:0000313" key="14">
    <source>
        <dbReference type="EMBL" id="QGZ93535.1"/>
    </source>
</evidence>
<dbReference type="InterPro" id="IPR039426">
    <property type="entry name" value="TonB-dep_rcpt-like"/>
</dbReference>
<feature type="region of interest" description="Disordered" evidence="10">
    <location>
        <begin position="433"/>
        <end position="460"/>
    </location>
</feature>
<evidence type="ECO:0000259" key="13">
    <source>
        <dbReference type="Pfam" id="PF07715"/>
    </source>
</evidence>
<evidence type="ECO:0000256" key="5">
    <source>
        <dbReference type="ARBA" id="ARBA00023077"/>
    </source>
</evidence>
<evidence type="ECO:0000256" key="10">
    <source>
        <dbReference type="SAM" id="MobiDB-lite"/>
    </source>
</evidence>
<dbReference type="Proteomes" id="UP000431269">
    <property type="component" value="Chromosome"/>
</dbReference>
<dbReference type="Gene3D" id="2.40.170.20">
    <property type="entry name" value="TonB-dependent receptor, beta-barrel domain"/>
    <property type="match status" value="1"/>
</dbReference>
<evidence type="ECO:0000256" key="2">
    <source>
        <dbReference type="ARBA" id="ARBA00022448"/>
    </source>
</evidence>
<dbReference type="Pfam" id="PF00593">
    <property type="entry name" value="TonB_dep_Rec_b-barrel"/>
    <property type="match status" value="1"/>
</dbReference>